<feature type="region of interest" description="Disordered" evidence="2">
    <location>
        <begin position="220"/>
        <end position="259"/>
    </location>
</feature>
<feature type="compositionally biased region" description="Basic and acidic residues" evidence="2">
    <location>
        <begin position="86"/>
        <end position="106"/>
    </location>
</feature>
<dbReference type="SUPFAM" id="SSF82708">
    <property type="entry name" value="R3H domain"/>
    <property type="match status" value="1"/>
</dbReference>
<feature type="compositionally biased region" description="Polar residues" evidence="2">
    <location>
        <begin position="438"/>
        <end position="460"/>
    </location>
</feature>
<comment type="caution">
    <text evidence="5">The sequence shown here is derived from an EMBL/GenBank/DDBJ whole genome shotgun (WGS) entry which is preliminary data.</text>
</comment>
<feature type="compositionally biased region" description="Basic and acidic residues" evidence="2">
    <location>
        <begin position="166"/>
        <end position="178"/>
    </location>
</feature>
<dbReference type="InterPro" id="IPR001374">
    <property type="entry name" value="R3H_dom"/>
</dbReference>
<evidence type="ECO:0000259" key="3">
    <source>
        <dbReference type="PROSITE" id="PS51061"/>
    </source>
</evidence>
<dbReference type="AlphaFoldDB" id="A0AAJ0BA83"/>
<feature type="region of interest" description="Disordered" evidence="2">
    <location>
        <begin position="637"/>
        <end position="793"/>
    </location>
</feature>
<feature type="compositionally biased region" description="Low complexity" evidence="2">
    <location>
        <begin position="360"/>
        <end position="371"/>
    </location>
</feature>
<feature type="compositionally biased region" description="Pro residues" evidence="2">
    <location>
        <begin position="741"/>
        <end position="757"/>
    </location>
</feature>
<dbReference type="PANTHER" id="PTHR15672:SF8">
    <property type="entry name" value="PROTEIN ENCORE"/>
    <property type="match status" value="1"/>
</dbReference>
<accession>A0AAJ0BA83</accession>
<evidence type="ECO:0000256" key="2">
    <source>
        <dbReference type="SAM" id="MobiDB-lite"/>
    </source>
</evidence>
<keyword evidence="6" id="KW-1185">Reference proteome</keyword>
<evidence type="ECO:0008006" key="7">
    <source>
        <dbReference type="Google" id="ProtNLM"/>
    </source>
</evidence>
<dbReference type="PANTHER" id="PTHR15672">
    <property type="entry name" value="CAMP-REGULATED PHOSPHOPROTEIN 21 RELATED R3H DOMAIN CONTAINING PROTEIN"/>
    <property type="match status" value="1"/>
</dbReference>
<dbReference type="GO" id="GO:0006012">
    <property type="term" value="P:galactose metabolic process"/>
    <property type="evidence" value="ECO:0007669"/>
    <property type="project" value="TreeGrafter"/>
</dbReference>
<dbReference type="InterPro" id="IPR051937">
    <property type="entry name" value="R3H_domain_containing"/>
</dbReference>
<dbReference type="InterPro" id="IPR036867">
    <property type="entry name" value="R3H_dom_sf"/>
</dbReference>
<evidence type="ECO:0000259" key="4">
    <source>
        <dbReference type="PROSITE" id="PS51673"/>
    </source>
</evidence>
<feature type="compositionally biased region" description="Low complexity" evidence="2">
    <location>
        <begin position="391"/>
        <end position="402"/>
    </location>
</feature>
<name>A0AAJ0BA83_9PEZI</name>
<dbReference type="InterPro" id="IPR024771">
    <property type="entry name" value="SUZ"/>
</dbReference>
<keyword evidence="1" id="KW-0597">Phosphoprotein</keyword>
<feature type="domain" description="R3H" evidence="3">
    <location>
        <begin position="290"/>
        <end position="353"/>
    </location>
</feature>
<evidence type="ECO:0000313" key="6">
    <source>
        <dbReference type="Proteomes" id="UP001239445"/>
    </source>
</evidence>
<feature type="compositionally biased region" description="Basic and acidic residues" evidence="2">
    <location>
        <begin position="406"/>
        <end position="428"/>
    </location>
</feature>
<dbReference type="Pfam" id="PF12752">
    <property type="entry name" value="SUZ"/>
    <property type="match status" value="1"/>
</dbReference>
<dbReference type="Proteomes" id="UP001239445">
    <property type="component" value="Unassembled WGS sequence"/>
</dbReference>
<dbReference type="CDD" id="cd02642">
    <property type="entry name" value="R3H_encore_like"/>
    <property type="match status" value="1"/>
</dbReference>
<dbReference type="Pfam" id="PF01424">
    <property type="entry name" value="R3H"/>
    <property type="match status" value="1"/>
</dbReference>
<dbReference type="EMBL" id="MU839835">
    <property type="protein sequence ID" value="KAK1754546.1"/>
    <property type="molecule type" value="Genomic_DNA"/>
</dbReference>
<evidence type="ECO:0000256" key="1">
    <source>
        <dbReference type="ARBA" id="ARBA00022553"/>
    </source>
</evidence>
<feature type="region of interest" description="Disordered" evidence="2">
    <location>
        <begin position="86"/>
        <end position="197"/>
    </location>
</feature>
<proteinExistence type="predicted"/>
<gene>
    <name evidence="5" type="ORF">QBC47DRAFT_219966</name>
</gene>
<dbReference type="PROSITE" id="PS51061">
    <property type="entry name" value="R3H"/>
    <property type="match status" value="1"/>
</dbReference>
<feature type="region of interest" description="Disordered" evidence="2">
    <location>
        <begin position="360"/>
        <end position="486"/>
    </location>
</feature>
<protein>
    <recommendedName>
        <fullName evidence="7">R3H domain-containing protein</fullName>
    </recommendedName>
</protein>
<feature type="compositionally biased region" description="Polar residues" evidence="2">
    <location>
        <begin position="657"/>
        <end position="671"/>
    </location>
</feature>
<feature type="compositionally biased region" description="Basic and acidic residues" evidence="2">
    <location>
        <begin position="475"/>
        <end position="484"/>
    </location>
</feature>
<evidence type="ECO:0000313" key="5">
    <source>
        <dbReference type="EMBL" id="KAK1754546.1"/>
    </source>
</evidence>
<reference evidence="5" key="1">
    <citation type="submission" date="2023-06" db="EMBL/GenBank/DDBJ databases">
        <title>Genome-scale phylogeny and comparative genomics of the fungal order Sordariales.</title>
        <authorList>
            <consortium name="Lawrence Berkeley National Laboratory"/>
            <person name="Hensen N."/>
            <person name="Bonometti L."/>
            <person name="Westerberg I."/>
            <person name="Brannstrom I.O."/>
            <person name="Guillou S."/>
            <person name="Cros-Aarteil S."/>
            <person name="Calhoun S."/>
            <person name="Haridas S."/>
            <person name="Kuo A."/>
            <person name="Mondo S."/>
            <person name="Pangilinan J."/>
            <person name="Riley R."/>
            <person name="Labutti K."/>
            <person name="Andreopoulos B."/>
            <person name="Lipzen A."/>
            <person name="Chen C."/>
            <person name="Yanf M."/>
            <person name="Daum C."/>
            <person name="Ng V."/>
            <person name="Clum A."/>
            <person name="Steindorff A."/>
            <person name="Ohm R."/>
            <person name="Martin F."/>
            <person name="Silar P."/>
            <person name="Natvig D."/>
            <person name="Lalanne C."/>
            <person name="Gautier V."/>
            <person name="Ament-Velasquez S.L."/>
            <person name="Kruys A."/>
            <person name="Hutchinson M.I."/>
            <person name="Powell A.J."/>
            <person name="Barry K."/>
            <person name="Miller A.N."/>
            <person name="Grigoriev I.V."/>
            <person name="Debuchy R."/>
            <person name="Gladieux P."/>
            <person name="Thoren M.H."/>
            <person name="Johannesson H."/>
        </authorList>
    </citation>
    <scope>NUCLEOTIDE SEQUENCE</scope>
    <source>
        <strain evidence="5">PSN4</strain>
    </source>
</reference>
<feature type="region of interest" description="Disordered" evidence="2">
    <location>
        <begin position="603"/>
        <end position="624"/>
    </location>
</feature>
<organism evidence="5 6">
    <name type="scientific">Echria macrotheca</name>
    <dbReference type="NCBI Taxonomy" id="438768"/>
    <lineage>
        <taxon>Eukaryota</taxon>
        <taxon>Fungi</taxon>
        <taxon>Dikarya</taxon>
        <taxon>Ascomycota</taxon>
        <taxon>Pezizomycotina</taxon>
        <taxon>Sordariomycetes</taxon>
        <taxon>Sordariomycetidae</taxon>
        <taxon>Sordariales</taxon>
        <taxon>Schizotheciaceae</taxon>
        <taxon>Echria</taxon>
    </lineage>
</organism>
<dbReference type="PROSITE" id="PS51673">
    <property type="entry name" value="SUZ"/>
    <property type="match status" value="1"/>
</dbReference>
<feature type="compositionally biased region" description="Polar residues" evidence="2">
    <location>
        <begin position="113"/>
        <end position="146"/>
    </location>
</feature>
<sequence>MATLPAMPNDRKKPSFAKVAAASAPKDFAAIAPIVRSSGPAAAREKGEPNRTSSAAHAAVVPDMVPVASHLPKAVDDSTEAERVAKLGLGKDNKDSVEVKSLEVETKAPSLIVNGSSSSVERPGKLSNSQTPSDDTSQRADSSSELGTKPPSLDGKSITSGTTFALDEKESLRPDDSASVKAAAEDDDAFSVRGSYIPSRMGSDLAARFRSIQIGDMPLRPPLATHVAGGSHGPGIATPQSGSSDKNPLPDSKPALAGGVTAPESLAVTGYLSQNPDEKLLEAMRTSKDRLFLLRLEQQVIEFVQDSKEPFMDLPPSNSFCRMLTHKLADYYHMTHSFEPDAGAVRIFRTPFCRIPPSLSSIATNTSTSSSPGPAVLPRKIMKRGGDGENATTSASPSKPTSEVGSDSKDKNIPKEKLTREEREEAYNKARQRIFGNLETTENATSDGDANGVSRASSVSAKDKSNVGKRKANKQRRDDSESFDSRSQYVVWSGPQQVTWAAAGPQYFPANGAAYNAQFPQQFPQGVPAAYPPNQGYPPMLPNNGYAPQYPNYGAYPVPAAAPQPLPAQPQAYQPPNPPIPAPFPGPAPNALRPVPNGMPPQNVPQQAWSQQSYNPNAFPPTRGSPTPAVIPYAYGQLPANANPNDPKSQHPIPGSYSRQNFNPKSQTFVPTSGGMAPMPPAPNPYGNASPHHGSPQFQSPHLGFGAFQQPPMLPPGYQSGPVAFPMARQGSNNSLTQFHPGPPQPPMGPQHLPPNVSPHIPNKPMVPQGAAGQGFGHLPNYGNPASLPQKPT</sequence>
<dbReference type="Gene3D" id="3.30.1370.50">
    <property type="entry name" value="R3H-like domain"/>
    <property type="match status" value="1"/>
</dbReference>
<dbReference type="GO" id="GO:0003676">
    <property type="term" value="F:nucleic acid binding"/>
    <property type="evidence" value="ECO:0007669"/>
    <property type="project" value="UniProtKB-UniRule"/>
</dbReference>
<feature type="domain" description="SUZ" evidence="4">
    <location>
        <begin position="354"/>
        <end position="439"/>
    </location>
</feature>
<feature type="compositionally biased region" description="Polar residues" evidence="2">
    <location>
        <begin position="604"/>
        <end position="616"/>
    </location>
</feature>